<comment type="caution">
    <text evidence="1">The sequence shown here is derived from an EMBL/GenBank/DDBJ whole genome shotgun (WGS) entry which is preliminary data.</text>
</comment>
<reference evidence="1 2" key="1">
    <citation type="submission" date="2023-07" db="EMBL/GenBank/DDBJ databases">
        <title>Sorghum-associated microbial communities from plants grown in Nebraska, USA.</title>
        <authorList>
            <person name="Schachtman D."/>
        </authorList>
    </citation>
    <scope>NUCLEOTIDE SEQUENCE [LARGE SCALE GENOMIC DNA]</scope>
    <source>
        <strain evidence="1 2">BE107</strain>
    </source>
</reference>
<dbReference type="EMBL" id="JAVDTT010000002">
    <property type="protein sequence ID" value="MDR6841433.1"/>
    <property type="molecule type" value="Genomic_DNA"/>
</dbReference>
<gene>
    <name evidence="1" type="ORF">J2W94_001718</name>
</gene>
<dbReference type="RefSeq" id="WP_310092200.1">
    <property type="nucleotide sequence ID" value="NZ_JAVDTT010000002.1"/>
</dbReference>
<protein>
    <submittedName>
        <fullName evidence="1">Uncharacterized protein</fullName>
    </submittedName>
</protein>
<evidence type="ECO:0000313" key="1">
    <source>
        <dbReference type="EMBL" id="MDR6841433.1"/>
    </source>
</evidence>
<proteinExistence type="predicted"/>
<organism evidence="1 2">
    <name type="scientific">Pseudoxanthomonas sacheonensis</name>
    <dbReference type="NCBI Taxonomy" id="443615"/>
    <lineage>
        <taxon>Bacteria</taxon>
        <taxon>Pseudomonadati</taxon>
        <taxon>Pseudomonadota</taxon>
        <taxon>Gammaproteobacteria</taxon>
        <taxon>Lysobacterales</taxon>
        <taxon>Lysobacteraceae</taxon>
        <taxon>Pseudoxanthomonas</taxon>
    </lineage>
</organism>
<dbReference type="Proteomes" id="UP001254759">
    <property type="component" value="Unassembled WGS sequence"/>
</dbReference>
<keyword evidence="2" id="KW-1185">Reference proteome</keyword>
<name>A0ABU1RRN4_9GAMM</name>
<sequence>MKPNFVNAILFALWPTGRGADARGCMKDSDRLPGERNRYTHT</sequence>
<accession>A0ABU1RRN4</accession>
<evidence type="ECO:0000313" key="2">
    <source>
        <dbReference type="Proteomes" id="UP001254759"/>
    </source>
</evidence>